<dbReference type="PANTHER" id="PTHR30614">
    <property type="entry name" value="MEMBRANE COMPONENT OF AMINO ACID ABC TRANSPORTER"/>
    <property type="match status" value="1"/>
</dbReference>
<dbReference type="HOGENOM" id="CLU_019602_1_0_5"/>
<feature type="transmembrane region" description="Helical" evidence="8">
    <location>
        <begin position="52"/>
        <end position="78"/>
    </location>
</feature>
<dbReference type="EMBL" id="CP003742">
    <property type="protein sequence ID" value="AGI71829.1"/>
    <property type="molecule type" value="Genomic_DNA"/>
</dbReference>
<dbReference type="GO" id="GO:0043190">
    <property type="term" value="C:ATP-binding cassette (ABC) transporter complex"/>
    <property type="evidence" value="ECO:0007669"/>
    <property type="project" value="InterPro"/>
</dbReference>
<evidence type="ECO:0000313" key="10">
    <source>
        <dbReference type="EMBL" id="AGI71829.1"/>
    </source>
</evidence>
<dbReference type="CDD" id="cd06261">
    <property type="entry name" value="TM_PBP2"/>
    <property type="match status" value="1"/>
</dbReference>
<dbReference type="RefSeq" id="WP_015494983.1">
    <property type="nucleotide sequence ID" value="NC_020908.1"/>
</dbReference>
<feature type="domain" description="ABC transmembrane type-1" evidence="9">
    <location>
        <begin position="16"/>
        <end position="197"/>
    </location>
</feature>
<evidence type="ECO:0000313" key="11">
    <source>
        <dbReference type="Proteomes" id="UP000004688"/>
    </source>
</evidence>
<evidence type="ECO:0000256" key="6">
    <source>
        <dbReference type="ARBA" id="ARBA00022989"/>
    </source>
</evidence>
<dbReference type="InterPro" id="IPR043429">
    <property type="entry name" value="ArtM/GltK/GlnP/TcyL/YhdX-like"/>
</dbReference>
<comment type="subcellular location">
    <subcellularLocation>
        <location evidence="1">Cell inner membrane</location>
        <topology evidence="1">Multi-pass membrane protein</topology>
    </subcellularLocation>
    <subcellularLocation>
        <location evidence="8">Cell membrane</location>
        <topology evidence="8">Multi-pass membrane protein</topology>
    </subcellularLocation>
</comment>
<evidence type="ECO:0000259" key="9">
    <source>
        <dbReference type="PROSITE" id="PS50928"/>
    </source>
</evidence>
<dbReference type="Pfam" id="PF00528">
    <property type="entry name" value="BPD_transp_1"/>
    <property type="match status" value="1"/>
</dbReference>
<feature type="transmembrane region" description="Helical" evidence="8">
    <location>
        <begin position="183"/>
        <end position="203"/>
    </location>
</feature>
<sequence>MDKFGSPELFFLLQGLKWTLLLTLISFIGGGVIGLAIALARVSSLRILNWSAAAYIAVFQGTPLLMQLFVIFYGLALMEFNVDAWVAVSFAFTAHASAFLGDIWRGTIQSLPRGQTEASNALGIGYISRMRDIILPQAIKISLPATIGFAVQLTKGTSLAAIVGFVELARAGQIVSNLIFQPLLVYGIVGVIYFFVCWPMSIWGSAMERKLSLGT</sequence>
<dbReference type="PANTHER" id="PTHR30614:SF34">
    <property type="entry name" value="BLR6398 PROTEIN"/>
    <property type="match status" value="1"/>
</dbReference>
<comment type="similarity">
    <text evidence="2">Belongs to the binding-protein-dependent transport system permease family. HisMQ subfamily.</text>
</comment>
<dbReference type="STRING" id="391616.OA238_c17140"/>
<name>M9RGU2_9RHOB</name>
<evidence type="ECO:0000256" key="5">
    <source>
        <dbReference type="ARBA" id="ARBA00022692"/>
    </source>
</evidence>
<keyword evidence="4" id="KW-1003">Cell membrane</keyword>
<feature type="transmembrane region" description="Helical" evidence="8">
    <location>
        <begin position="20"/>
        <end position="40"/>
    </location>
</feature>
<dbReference type="eggNOG" id="COG0765">
    <property type="taxonomic scope" value="Bacteria"/>
</dbReference>
<dbReference type="Proteomes" id="UP000004688">
    <property type="component" value="Chromosome"/>
</dbReference>
<evidence type="ECO:0000256" key="3">
    <source>
        <dbReference type="ARBA" id="ARBA00022448"/>
    </source>
</evidence>
<keyword evidence="7 8" id="KW-0472">Membrane</keyword>
<evidence type="ECO:0000256" key="4">
    <source>
        <dbReference type="ARBA" id="ARBA00022475"/>
    </source>
</evidence>
<dbReference type="Gene3D" id="1.10.3720.10">
    <property type="entry name" value="MetI-like"/>
    <property type="match status" value="1"/>
</dbReference>
<dbReference type="AlphaFoldDB" id="M9RGU2"/>
<accession>M9RGU2</accession>
<dbReference type="GO" id="GO:0006865">
    <property type="term" value="P:amino acid transport"/>
    <property type="evidence" value="ECO:0007669"/>
    <property type="project" value="TreeGrafter"/>
</dbReference>
<reference evidence="10 11" key="1">
    <citation type="journal article" date="2013" name="PLoS ONE">
        <title>Poles Apart: Arctic and Antarctic Octadecabacter strains Share High Genome Plasticity and a New Type of Xanthorhodopsin.</title>
        <authorList>
            <person name="Vollmers J."/>
            <person name="Voget S."/>
            <person name="Dietrich S."/>
            <person name="Gollnow K."/>
            <person name="Smits M."/>
            <person name="Meyer K."/>
            <person name="Brinkhoff T."/>
            <person name="Simon M."/>
            <person name="Daniel R."/>
        </authorList>
    </citation>
    <scope>NUCLEOTIDE SEQUENCE [LARGE SCALE GENOMIC DNA]</scope>
    <source>
        <strain evidence="10 11">238</strain>
    </source>
</reference>
<organism evidence="10 11">
    <name type="scientific">Octadecabacter arcticus 238</name>
    <dbReference type="NCBI Taxonomy" id="391616"/>
    <lineage>
        <taxon>Bacteria</taxon>
        <taxon>Pseudomonadati</taxon>
        <taxon>Pseudomonadota</taxon>
        <taxon>Alphaproteobacteria</taxon>
        <taxon>Rhodobacterales</taxon>
        <taxon>Roseobacteraceae</taxon>
        <taxon>Octadecabacter</taxon>
    </lineage>
</organism>
<evidence type="ECO:0000256" key="2">
    <source>
        <dbReference type="ARBA" id="ARBA00010072"/>
    </source>
</evidence>
<keyword evidence="6 8" id="KW-1133">Transmembrane helix</keyword>
<evidence type="ECO:0000256" key="8">
    <source>
        <dbReference type="RuleBase" id="RU363032"/>
    </source>
</evidence>
<proteinExistence type="inferred from homology"/>
<dbReference type="OrthoDB" id="9814550at2"/>
<dbReference type="SUPFAM" id="SSF161098">
    <property type="entry name" value="MetI-like"/>
    <property type="match status" value="1"/>
</dbReference>
<keyword evidence="11" id="KW-1185">Reference proteome</keyword>
<keyword evidence="5 8" id="KW-0812">Transmembrane</keyword>
<dbReference type="GO" id="GO:0022857">
    <property type="term" value="F:transmembrane transporter activity"/>
    <property type="evidence" value="ECO:0007669"/>
    <property type="project" value="InterPro"/>
</dbReference>
<gene>
    <name evidence="10" type="ORF">OA238_c17140</name>
</gene>
<keyword evidence="3 8" id="KW-0813">Transport</keyword>
<dbReference type="KEGG" id="oar:OA238_c17140"/>
<evidence type="ECO:0000256" key="1">
    <source>
        <dbReference type="ARBA" id="ARBA00004429"/>
    </source>
</evidence>
<dbReference type="InterPro" id="IPR000515">
    <property type="entry name" value="MetI-like"/>
</dbReference>
<feature type="transmembrane region" description="Helical" evidence="8">
    <location>
        <begin position="84"/>
        <end position="104"/>
    </location>
</feature>
<evidence type="ECO:0000256" key="7">
    <source>
        <dbReference type="ARBA" id="ARBA00023136"/>
    </source>
</evidence>
<protein>
    <submittedName>
        <fullName evidence="10">Amino acid ABC transporter permease protein</fullName>
    </submittedName>
</protein>
<dbReference type="NCBIfam" id="TIGR01726">
    <property type="entry name" value="HEQRo_perm_3TM"/>
    <property type="match status" value="1"/>
</dbReference>
<dbReference type="InterPro" id="IPR035906">
    <property type="entry name" value="MetI-like_sf"/>
</dbReference>
<dbReference type="InterPro" id="IPR010065">
    <property type="entry name" value="AA_ABC_transptr_permease_3TM"/>
</dbReference>
<dbReference type="PROSITE" id="PS50928">
    <property type="entry name" value="ABC_TM1"/>
    <property type="match status" value="1"/>
</dbReference>